<keyword evidence="2" id="KW-1185">Reference proteome</keyword>
<protein>
    <submittedName>
        <fullName evidence="1">Uncharacterized protein</fullName>
    </submittedName>
</protein>
<accession>A0ABS6F7W9</accession>
<evidence type="ECO:0000313" key="2">
    <source>
        <dbReference type="Proteomes" id="UP000787672"/>
    </source>
</evidence>
<organism evidence="1 2">
    <name type="scientific">Dysosmobacter acutus</name>
    <dbReference type="NCBI Taxonomy" id="2841504"/>
    <lineage>
        <taxon>Bacteria</taxon>
        <taxon>Bacillati</taxon>
        <taxon>Bacillota</taxon>
        <taxon>Clostridia</taxon>
        <taxon>Eubacteriales</taxon>
        <taxon>Oscillospiraceae</taxon>
        <taxon>Dysosmobacter</taxon>
    </lineage>
</organism>
<comment type="caution">
    <text evidence="1">The sequence shown here is derived from an EMBL/GenBank/DDBJ whole genome shotgun (WGS) entry which is preliminary data.</text>
</comment>
<dbReference type="RefSeq" id="WP_216631863.1">
    <property type="nucleotide sequence ID" value="NZ_JAHLQN010000001.1"/>
</dbReference>
<dbReference type="EMBL" id="JAHLQN010000001">
    <property type="protein sequence ID" value="MBU5626371.1"/>
    <property type="molecule type" value="Genomic_DNA"/>
</dbReference>
<proteinExistence type="predicted"/>
<dbReference type="Proteomes" id="UP000787672">
    <property type="component" value="Unassembled WGS sequence"/>
</dbReference>
<evidence type="ECO:0000313" key="1">
    <source>
        <dbReference type="EMBL" id="MBU5626371.1"/>
    </source>
</evidence>
<name>A0ABS6F7W9_9FIRM</name>
<sequence>MCERTYCRHEHEKLCSCPPVACRDALGMAAHLAENMEQVQWSLTYNSLKEIKPYQLCLVGKCRICGGRLCMEQRPVEADSTDGFLAAVYRHLYHFHRSIGQCLPRAAFRTKFVEMFRKEDRAAVEDWLSMPENQSIHAMICGNAKRVYTIVHSWADADQGNFPAPEGMAAFTVKEEARKELARLVAEEKENRTIPFPTEEYCEEYGEDFWEAYRDGYAAGWFTRYEIIESPLYAENIEEKGGAADDAAKTDLR</sequence>
<reference evidence="1 2" key="1">
    <citation type="submission" date="2021-06" db="EMBL/GenBank/DDBJ databases">
        <authorList>
            <person name="Sun Q."/>
            <person name="Li D."/>
        </authorList>
    </citation>
    <scope>NUCLEOTIDE SEQUENCE [LARGE SCALE GENOMIC DNA]</scope>
    <source>
        <strain evidence="1 2">MSJ-2</strain>
    </source>
</reference>
<gene>
    <name evidence="1" type="ORF">KQI82_05470</name>
</gene>